<accession>D1CE13</accession>
<reference evidence="5" key="1">
    <citation type="journal article" date="2010" name="Stand. Genomic Sci.">
        <title>Complete genome sequence of 'Thermobaculum terrenum' type strain (YNP1).</title>
        <authorList>
            <person name="Kiss H."/>
            <person name="Cleland D."/>
            <person name="Lapidus A."/>
            <person name="Lucas S."/>
            <person name="Glavina Del Rio T."/>
            <person name="Nolan M."/>
            <person name="Tice H."/>
            <person name="Han C."/>
            <person name="Goodwin L."/>
            <person name="Pitluck S."/>
            <person name="Liolios K."/>
            <person name="Ivanova N."/>
            <person name="Mavromatis K."/>
            <person name="Ovchinnikova G."/>
            <person name="Pati A."/>
            <person name="Chen A."/>
            <person name="Palaniappan K."/>
            <person name="Land M."/>
            <person name="Hauser L."/>
            <person name="Chang Y."/>
            <person name="Jeffries C."/>
            <person name="Lu M."/>
            <person name="Brettin T."/>
            <person name="Detter J."/>
            <person name="Goker M."/>
            <person name="Tindall B."/>
            <person name="Beck B."/>
            <person name="McDermott T."/>
            <person name="Woyke T."/>
            <person name="Bristow J."/>
            <person name="Eisen J."/>
            <person name="Markowitz V."/>
            <person name="Hugenholtz P."/>
            <person name="Kyrpides N."/>
            <person name="Klenk H."/>
            <person name="Cheng J."/>
        </authorList>
    </citation>
    <scope>NUCLEOTIDE SEQUENCE [LARGE SCALE GENOMIC DNA]</scope>
    <source>
        <strain evidence="5">ATCC BAA-798 / YNP1</strain>
    </source>
</reference>
<name>D1CE13_THET1</name>
<evidence type="ECO:0000313" key="4">
    <source>
        <dbReference type="EMBL" id="ACZ41169.1"/>
    </source>
</evidence>
<sequence length="157" mass="16866">MKTWIKPLIALLILLLVAMPSKVSATTNTTHKVEVDDNYFEPKTITIRVGDTVEWENEGQNPHTVTADDGSFDSGNLNSGDSFSHTFTKAGKYAYYCKYHGAAGGVGMAGTVVVMSGPAQTGAGGMANHESLLPILLLVVGVVILYLGLRFKYNRIS</sequence>
<dbReference type="HOGENOM" id="CLU_084115_4_0_0"/>
<protein>
    <submittedName>
        <fullName evidence="4">Blue (Type 1) copper domain protein</fullName>
    </submittedName>
</protein>
<evidence type="ECO:0000256" key="2">
    <source>
        <dbReference type="SAM" id="SignalP"/>
    </source>
</evidence>
<keyword evidence="1" id="KW-0472">Membrane</keyword>
<dbReference type="EMBL" id="CP001825">
    <property type="protein sequence ID" value="ACZ41169.1"/>
    <property type="molecule type" value="Genomic_DNA"/>
</dbReference>
<evidence type="ECO:0000313" key="5">
    <source>
        <dbReference type="Proteomes" id="UP000000323"/>
    </source>
</evidence>
<keyword evidence="1" id="KW-0812">Transmembrane</keyword>
<dbReference type="AlphaFoldDB" id="D1CE13"/>
<evidence type="ECO:0000259" key="3">
    <source>
        <dbReference type="Pfam" id="PF13473"/>
    </source>
</evidence>
<dbReference type="KEGG" id="ttr:Tter_0247"/>
<dbReference type="Proteomes" id="UP000000323">
    <property type="component" value="Chromosome 1"/>
</dbReference>
<feature type="signal peptide" evidence="2">
    <location>
        <begin position="1"/>
        <end position="25"/>
    </location>
</feature>
<proteinExistence type="predicted"/>
<dbReference type="Gene3D" id="2.60.40.420">
    <property type="entry name" value="Cupredoxins - blue copper proteins"/>
    <property type="match status" value="1"/>
</dbReference>
<dbReference type="PANTHER" id="PTHR36507">
    <property type="entry name" value="BLL1555 PROTEIN"/>
    <property type="match status" value="1"/>
</dbReference>
<dbReference type="RefSeq" id="WP_012874204.1">
    <property type="nucleotide sequence ID" value="NC_013525.1"/>
</dbReference>
<gene>
    <name evidence="4" type="ordered locus">Tter_0247</name>
</gene>
<dbReference type="InterPro" id="IPR008972">
    <property type="entry name" value="Cupredoxin"/>
</dbReference>
<dbReference type="InterPro" id="IPR028096">
    <property type="entry name" value="EfeO_Cupredoxin"/>
</dbReference>
<keyword evidence="5" id="KW-1185">Reference proteome</keyword>
<dbReference type="eggNOG" id="COG3794">
    <property type="taxonomic scope" value="Bacteria"/>
</dbReference>
<dbReference type="Pfam" id="PF13473">
    <property type="entry name" value="Cupredoxin_1"/>
    <property type="match status" value="1"/>
</dbReference>
<dbReference type="InterPro" id="IPR052721">
    <property type="entry name" value="ET_Amicyanin"/>
</dbReference>
<evidence type="ECO:0000256" key="1">
    <source>
        <dbReference type="SAM" id="Phobius"/>
    </source>
</evidence>
<organism evidence="4 5">
    <name type="scientific">Thermobaculum terrenum (strain ATCC BAA-798 / CCMEE 7001 / YNP1)</name>
    <dbReference type="NCBI Taxonomy" id="525904"/>
    <lineage>
        <taxon>Bacteria</taxon>
        <taxon>Bacillati</taxon>
        <taxon>Chloroflexota</taxon>
        <taxon>Chloroflexia</taxon>
        <taxon>Candidatus Thermobaculales</taxon>
        <taxon>Candidatus Thermobaculaceae</taxon>
        <taxon>Thermobaculum</taxon>
    </lineage>
</organism>
<dbReference type="OrthoDB" id="9757546at2"/>
<dbReference type="PANTHER" id="PTHR36507:SF1">
    <property type="entry name" value="BLL1555 PROTEIN"/>
    <property type="match status" value="1"/>
</dbReference>
<feature type="domain" description="EfeO-type cupredoxin-like" evidence="3">
    <location>
        <begin position="9"/>
        <end position="104"/>
    </location>
</feature>
<keyword evidence="2" id="KW-0732">Signal</keyword>
<feature type="transmembrane region" description="Helical" evidence="1">
    <location>
        <begin position="131"/>
        <end position="149"/>
    </location>
</feature>
<keyword evidence="1" id="KW-1133">Transmembrane helix</keyword>
<feature type="chain" id="PRO_5003021591" evidence="2">
    <location>
        <begin position="26"/>
        <end position="157"/>
    </location>
</feature>
<dbReference type="STRING" id="525904.Tter_0247"/>
<dbReference type="SUPFAM" id="SSF49503">
    <property type="entry name" value="Cupredoxins"/>
    <property type="match status" value="1"/>
</dbReference>